<gene>
    <name evidence="2" type="ORF">DOFOFD_07390</name>
</gene>
<evidence type="ECO:0000256" key="1">
    <source>
        <dbReference type="SAM" id="Phobius"/>
    </source>
</evidence>
<name>A0ABU7U1X0_9PROT</name>
<accession>A0ABU7U1X0</accession>
<dbReference type="Proteomes" id="UP001312908">
    <property type="component" value="Unassembled WGS sequence"/>
</dbReference>
<feature type="transmembrane region" description="Helical" evidence="1">
    <location>
        <begin position="20"/>
        <end position="45"/>
    </location>
</feature>
<dbReference type="EMBL" id="JAWJZY010000002">
    <property type="protein sequence ID" value="MEE8658832.1"/>
    <property type="molecule type" value="Genomic_DNA"/>
</dbReference>
<protein>
    <submittedName>
        <fullName evidence="2">Uncharacterized protein</fullName>
    </submittedName>
</protein>
<reference evidence="2 3" key="1">
    <citation type="submission" date="2023-10" db="EMBL/GenBank/DDBJ databases">
        <title>Sorlinia euscelidii gen. nov., sp. nov., an acetic acid bacteria isolated from the gut of Euscelidius variegatus emitter.</title>
        <authorList>
            <person name="Michoud G."/>
            <person name="Marasco R."/>
            <person name="Seferji K."/>
            <person name="Gonella E."/>
            <person name="Garuglieri E."/>
            <person name="Alma A."/>
            <person name="Mapelli F."/>
            <person name="Borin S."/>
            <person name="Daffonchio D."/>
            <person name="Crotti E."/>
        </authorList>
    </citation>
    <scope>NUCLEOTIDE SEQUENCE [LARGE SCALE GENOMIC DNA]</scope>
    <source>
        <strain evidence="2 3">EV16P</strain>
    </source>
</reference>
<evidence type="ECO:0000313" key="2">
    <source>
        <dbReference type="EMBL" id="MEE8658832.1"/>
    </source>
</evidence>
<organism evidence="2 3">
    <name type="scientific">Sorlinia euscelidii</name>
    <dbReference type="NCBI Taxonomy" id="3081148"/>
    <lineage>
        <taxon>Bacteria</taxon>
        <taxon>Pseudomonadati</taxon>
        <taxon>Pseudomonadota</taxon>
        <taxon>Alphaproteobacteria</taxon>
        <taxon>Acetobacterales</taxon>
        <taxon>Acetobacteraceae</taxon>
        <taxon>Sorlinia</taxon>
    </lineage>
</organism>
<keyword evidence="3" id="KW-1185">Reference proteome</keyword>
<evidence type="ECO:0000313" key="3">
    <source>
        <dbReference type="Proteomes" id="UP001312908"/>
    </source>
</evidence>
<comment type="caution">
    <text evidence="2">The sequence shown here is derived from an EMBL/GenBank/DDBJ whole genome shotgun (WGS) entry which is preliminary data.</text>
</comment>
<sequence length="69" mass="7833">MNLSDQFDYRFQILDGTFSAIIWFGSAQFFFFVVTSSNELSISLYKRLAQSKSPFFNSTKELAASVTAD</sequence>
<keyword evidence="1" id="KW-0472">Membrane</keyword>
<proteinExistence type="predicted"/>
<keyword evidence="1" id="KW-1133">Transmembrane helix</keyword>
<keyword evidence="1" id="KW-0812">Transmembrane</keyword>